<keyword evidence="4 10" id="KW-0732">Signal</keyword>
<evidence type="ECO:0000256" key="1">
    <source>
        <dbReference type="ARBA" id="ARBA00004609"/>
    </source>
</evidence>
<dbReference type="PROSITE" id="PS51485">
    <property type="entry name" value="PHYTOCYANIN"/>
    <property type="match status" value="1"/>
</dbReference>
<comment type="similarity">
    <text evidence="9">Belongs to the early nodulin-like (ENODL) family.</text>
</comment>
<accession>A0A2Z7AI37</accession>
<keyword evidence="7" id="KW-0325">Glycoprotein</keyword>
<keyword evidence="3" id="KW-0336">GPI-anchor</keyword>
<reference evidence="12 13" key="1">
    <citation type="journal article" date="2015" name="Proc. Natl. Acad. Sci. U.S.A.">
        <title>The resurrection genome of Boea hygrometrica: A blueprint for survival of dehydration.</title>
        <authorList>
            <person name="Xiao L."/>
            <person name="Yang G."/>
            <person name="Zhang L."/>
            <person name="Yang X."/>
            <person name="Zhao S."/>
            <person name="Ji Z."/>
            <person name="Zhou Q."/>
            <person name="Hu M."/>
            <person name="Wang Y."/>
            <person name="Chen M."/>
            <person name="Xu Y."/>
            <person name="Jin H."/>
            <person name="Xiao X."/>
            <person name="Hu G."/>
            <person name="Bao F."/>
            <person name="Hu Y."/>
            <person name="Wan P."/>
            <person name="Li L."/>
            <person name="Deng X."/>
            <person name="Kuang T."/>
            <person name="Xiang C."/>
            <person name="Zhu J.K."/>
            <person name="Oliver M.J."/>
            <person name="He Y."/>
        </authorList>
    </citation>
    <scope>NUCLEOTIDE SEQUENCE [LARGE SCALE GENOMIC DNA]</scope>
    <source>
        <strain evidence="13">cv. XS01</strain>
    </source>
</reference>
<evidence type="ECO:0000259" key="11">
    <source>
        <dbReference type="PROSITE" id="PS51485"/>
    </source>
</evidence>
<dbReference type="InterPro" id="IPR008972">
    <property type="entry name" value="Cupredoxin"/>
</dbReference>
<dbReference type="CDD" id="cd11019">
    <property type="entry name" value="OsENODL1_like"/>
    <property type="match status" value="1"/>
</dbReference>
<evidence type="ECO:0000256" key="2">
    <source>
        <dbReference type="ARBA" id="ARBA00022475"/>
    </source>
</evidence>
<evidence type="ECO:0000313" key="12">
    <source>
        <dbReference type="EMBL" id="KZV20742.1"/>
    </source>
</evidence>
<dbReference type="Proteomes" id="UP000250235">
    <property type="component" value="Unassembled WGS sequence"/>
</dbReference>
<dbReference type="Pfam" id="PF02298">
    <property type="entry name" value="Cu_bind_like"/>
    <property type="match status" value="1"/>
</dbReference>
<feature type="chain" id="PRO_5016285582" evidence="10">
    <location>
        <begin position="28"/>
        <end position="180"/>
    </location>
</feature>
<evidence type="ECO:0000256" key="7">
    <source>
        <dbReference type="ARBA" id="ARBA00023180"/>
    </source>
</evidence>
<dbReference type="PANTHER" id="PTHR33021">
    <property type="entry name" value="BLUE COPPER PROTEIN"/>
    <property type="match status" value="1"/>
</dbReference>
<dbReference type="InterPro" id="IPR039391">
    <property type="entry name" value="Phytocyanin-like"/>
</dbReference>
<name>A0A2Z7AI37_9LAMI</name>
<feature type="signal peptide" evidence="10">
    <location>
        <begin position="1"/>
        <end position="27"/>
    </location>
</feature>
<proteinExistence type="inferred from homology"/>
<dbReference type="Gene3D" id="2.60.40.420">
    <property type="entry name" value="Cupredoxins - blue copper proteins"/>
    <property type="match status" value="1"/>
</dbReference>
<dbReference type="OrthoDB" id="1937044at2759"/>
<evidence type="ECO:0000256" key="8">
    <source>
        <dbReference type="ARBA" id="ARBA00023288"/>
    </source>
</evidence>
<feature type="domain" description="Phytocyanin" evidence="11">
    <location>
        <begin position="28"/>
        <end position="132"/>
    </location>
</feature>
<keyword evidence="8" id="KW-0449">Lipoprotein</keyword>
<dbReference type="FunFam" id="2.60.40.420:FF:000010">
    <property type="entry name" value="Early nodulin-like protein 1"/>
    <property type="match status" value="1"/>
</dbReference>
<keyword evidence="6" id="KW-1015">Disulfide bond</keyword>
<dbReference type="EMBL" id="KV015575">
    <property type="protein sequence ID" value="KZV20742.1"/>
    <property type="molecule type" value="Genomic_DNA"/>
</dbReference>
<sequence>MAGCFSRTKISSVLLLLCLFFFSLSEARVYPVGGKDNAWRVPSSEAESLNHWSEKSRFLIGDSLVFEYDGSKDSVLLVTKEDYLACNTTSPVASYRGGNTTVKLERSGPYYFISGEQGNCVKGQKLIVVVISERHSKFTAGAPAPSEGVVPAAAPTSGGGRLHGELVVGFVAALVGSLVI</sequence>
<keyword evidence="13" id="KW-1185">Reference proteome</keyword>
<keyword evidence="2" id="KW-1003">Cell membrane</keyword>
<dbReference type="InterPro" id="IPR003245">
    <property type="entry name" value="Phytocyanin_dom"/>
</dbReference>
<dbReference type="GO" id="GO:0005886">
    <property type="term" value="C:plasma membrane"/>
    <property type="evidence" value="ECO:0007669"/>
    <property type="project" value="UniProtKB-SubCell"/>
</dbReference>
<evidence type="ECO:0000256" key="10">
    <source>
        <dbReference type="SAM" id="SignalP"/>
    </source>
</evidence>
<dbReference type="InterPro" id="IPR041846">
    <property type="entry name" value="ENL_dom"/>
</dbReference>
<organism evidence="12 13">
    <name type="scientific">Dorcoceras hygrometricum</name>
    <dbReference type="NCBI Taxonomy" id="472368"/>
    <lineage>
        <taxon>Eukaryota</taxon>
        <taxon>Viridiplantae</taxon>
        <taxon>Streptophyta</taxon>
        <taxon>Embryophyta</taxon>
        <taxon>Tracheophyta</taxon>
        <taxon>Spermatophyta</taxon>
        <taxon>Magnoliopsida</taxon>
        <taxon>eudicotyledons</taxon>
        <taxon>Gunneridae</taxon>
        <taxon>Pentapetalae</taxon>
        <taxon>asterids</taxon>
        <taxon>lamiids</taxon>
        <taxon>Lamiales</taxon>
        <taxon>Gesneriaceae</taxon>
        <taxon>Didymocarpoideae</taxon>
        <taxon>Trichosporeae</taxon>
        <taxon>Loxocarpinae</taxon>
        <taxon>Dorcoceras</taxon>
    </lineage>
</organism>
<evidence type="ECO:0000256" key="6">
    <source>
        <dbReference type="ARBA" id="ARBA00023157"/>
    </source>
</evidence>
<dbReference type="PANTHER" id="PTHR33021:SF197">
    <property type="entry name" value="EARLY NODULIN-LIKE PROTEIN 13"/>
    <property type="match status" value="1"/>
</dbReference>
<dbReference type="SUPFAM" id="SSF49503">
    <property type="entry name" value="Cupredoxins"/>
    <property type="match status" value="1"/>
</dbReference>
<evidence type="ECO:0000256" key="5">
    <source>
        <dbReference type="ARBA" id="ARBA00023136"/>
    </source>
</evidence>
<evidence type="ECO:0000256" key="3">
    <source>
        <dbReference type="ARBA" id="ARBA00022622"/>
    </source>
</evidence>
<dbReference type="GO" id="GO:0098552">
    <property type="term" value="C:side of membrane"/>
    <property type="evidence" value="ECO:0007669"/>
    <property type="project" value="UniProtKB-KW"/>
</dbReference>
<evidence type="ECO:0000256" key="4">
    <source>
        <dbReference type="ARBA" id="ARBA00022729"/>
    </source>
</evidence>
<protein>
    <submittedName>
        <fullName evidence="12">Early nodulin-like protein 1</fullName>
    </submittedName>
</protein>
<keyword evidence="5" id="KW-0472">Membrane</keyword>
<comment type="subcellular location">
    <subcellularLocation>
        <location evidence="1">Cell membrane</location>
        <topology evidence="1">Lipid-anchor</topology>
        <topology evidence="1">GPI-anchor</topology>
    </subcellularLocation>
</comment>
<evidence type="ECO:0000313" key="13">
    <source>
        <dbReference type="Proteomes" id="UP000250235"/>
    </source>
</evidence>
<evidence type="ECO:0000256" key="9">
    <source>
        <dbReference type="ARBA" id="ARBA00035011"/>
    </source>
</evidence>
<gene>
    <name evidence="12" type="ORF">F511_26588</name>
</gene>
<dbReference type="GO" id="GO:0009055">
    <property type="term" value="F:electron transfer activity"/>
    <property type="evidence" value="ECO:0007669"/>
    <property type="project" value="InterPro"/>
</dbReference>
<dbReference type="AlphaFoldDB" id="A0A2Z7AI37"/>